<dbReference type="RefSeq" id="WP_285523842.1">
    <property type="nucleotide sequence ID" value="NZ_JASNGB010000102.1"/>
</dbReference>
<gene>
    <name evidence="1" type="ORF">QOL99_11070</name>
</gene>
<reference evidence="1 2" key="1">
    <citation type="submission" date="2023-05" db="EMBL/GenBank/DDBJ databases">
        <authorList>
            <person name="Gao F."/>
        </authorList>
    </citation>
    <scope>NUCLEOTIDE SEQUENCE [LARGE SCALE GENOMIC DNA]</scope>
    <source>
        <strain evidence="1 2">MIMF12</strain>
    </source>
</reference>
<evidence type="ECO:0000313" key="1">
    <source>
        <dbReference type="EMBL" id="MDL2344688.1"/>
    </source>
</evidence>
<accession>A0ABT7JJP7</accession>
<name>A0ABT7JJP7_9DEIO</name>
<proteinExistence type="predicted"/>
<dbReference type="EMBL" id="JASNGB010000102">
    <property type="protein sequence ID" value="MDL2344688.1"/>
    <property type="molecule type" value="Genomic_DNA"/>
</dbReference>
<protein>
    <submittedName>
        <fullName evidence="1">Uncharacterized protein</fullName>
    </submittedName>
</protein>
<dbReference type="Proteomes" id="UP001302059">
    <property type="component" value="Unassembled WGS sequence"/>
</dbReference>
<comment type="caution">
    <text evidence="1">The sequence shown here is derived from an EMBL/GenBank/DDBJ whole genome shotgun (WGS) entry which is preliminary data.</text>
</comment>
<evidence type="ECO:0000313" key="2">
    <source>
        <dbReference type="Proteomes" id="UP001302059"/>
    </source>
</evidence>
<sequence length="171" mass="18635">MQLESPTDLVSLADGGAALAYQDGTVELHAADNRLRRLVNLGGCSAGALRVDGDVLTFADPQGGELGTVRVSDGQVLTRRTTTTLASACPPQLLAEVDRELDGYRTVQTFGELEAILDRVEGQLLGGHHVNLTHHRVKRRAVHPLIRDVFPDVYGRLNLKRLWVGQELAHE</sequence>
<keyword evidence="2" id="KW-1185">Reference proteome</keyword>
<organism evidence="1 2">
    <name type="scientific">Deinococcus rhizophilus</name>
    <dbReference type="NCBI Taxonomy" id="3049544"/>
    <lineage>
        <taxon>Bacteria</taxon>
        <taxon>Thermotogati</taxon>
        <taxon>Deinococcota</taxon>
        <taxon>Deinococci</taxon>
        <taxon>Deinococcales</taxon>
        <taxon>Deinococcaceae</taxon>
        <taxon>Deinococcus</taxon>
    </lineage>
</organism>